<accession>A0ACC1QKV3</accession>
<comment type="caution">
    <text evidence="1">The sequence shown here is derived from an EMBL/GenBank/DDBJ whole genome shotgun (WGS) entry which is preliminary data.</text>
</comment>
<reference evidence="1" key="1">
    <citation type="submission" date="2022-07" db="EMBL/GenBank/DDBJ databases">
        <title>Genome Sequence of Lecanicillium saksenae.</title>
        <authorList>
            <person name="Buettner E."/>
        </authorList>
    </citation>
    <scope>NUCLEOTIDE SEQUENCE</scope>
    <source>
        <strain evidence="1">VT-O1</strain>
    </source>
</reference>
<name>A0ACC1QKV3_9HYPO</name>
<protein>
    <submittedName>
        <fullName evidence="1">Uncharacterized protein</fullName>
    </submittedName>
</protein>
<organism evidence="1 2">
    <name type="scientific">Lecanicillium saksenae</name>
    <dbReference type="NCBI Taxonomy" id="468837"/>
    <lineage>
        <taxon>Eukaryota</taxon>
        <taxon>Fungi</taxon>
        <taxon>Dikarya</taxon>
        <taxon>Ascomycota</taxon>
        <taxon>Pezizomycotina</taxon>
        <taxon>Sordariomycetes</taxon>
        <taxon>Hypocreomycetidae</taxon>
        <taxon>Hypocreales</taxon>
        <taxon>Cordycipitaceae</taxon>
        <taxon>Lecanicillium</taxon>
    </lineage>
</organism>
<dbReference type="Proteomes" id="UP001148737">
    <property type="component" value="Unassembled WGS sequence"/>
</dbReference>
<keyword evidence="2" id="KW-1185">Reference proteome</keyword>
<dbReference type="EMBL" id="JANAKD010001406">
    <property type="protein sequence ID" value="KAJ3479781.1"/>
    <property type="molecule type" value="Genomic_DNA"/>
</dbReference>
<gene>
    <name evidence="1" type="ORF">NLG97_g8231</name>
</gene>
<evidence type="ECO:0000313" key="1">
    <source>
        <dbReference type="EMBL" id="KAJ3479781.1"/>
    </source>
</evidence>
<proteinExistence type="predicted"/>
<sequence length="103" mass="10387">MQFSVVALFIGAAIAIPATPATLKTMTAKLASRDGGVCGDLLYGTPVCCTVDVLGLADLNCDTPSSANDSADFKKSCTDASASAHCCTLNLLDGVGLVCKDAI</sequence>
<evidence type="ECO:0000313" key="2">
    <source>
        <dbReference type="Proteomes" id="UP001148737"/>
    </source>
</evidence>